<keyword evidence="2" id="KW-0808">Transferase</keyword>
<dbReference type="Pfam" id="PF12746">
    <property type="entry name" value="GNAT_acetyltran"/>
    <property type="match status" value="1"/>
</dbReference>
<evidence type="ECO:0000313" key="3">
    <source>
        <dbReference type="Proteomes" id="UP001432000"/>
    </source>
</evidence>
<dbReference type="InterPro" id="IPR016181">
    <property type="entry name" value="Acyl_CoA_acyltransferase"/>
</dbReference>
<dbReference type="GO" id="GO:0016740">
    <property type="term" value="F:transferase activity"/>
    <property type="evidence" value="ECO:0007669"/>
    <property type="project" value="UniProtKB-KW"/>
</dbReference>
<protein>
    <submittedName>
        <fullName evidence="2">GNAT family protein</fullName>
        <ecNumber evidence="2">2.-.-.-</ecNumber>
    </submittedName>
</protein>
<keyword evidence="3" id="KW-1185">Reference proteome</keyword>
<dbReference type="InterPro" id="IPR027365">
    <property type="entry name" value="GNAT_acetyltra_YdfB-like"/>
</dbReference>
<dbReference type="PROSITE" id="PS51186">
    <property type="entry name" value="GNAT"/>
    <property type="match status" value="1"/>
</dbReference>
<dbReference type="Proteomes" id="UP001432000">
    <property type="component" value="Chromosome"/>
</dbReference>
<gene>
    <name evidence="2" type="ORF">WDS16_15635</name>
</gene>
<organism evidence="2 3">
    <name type="scientific">Rhodococcus sovatensis</name>
    <dbReference type="NCBI Taxonomy" id="1805840"/>
    <lineage>
        <taxon>Bacteria</taxon>
        <taxon>Bacillati</taxon>
        <taxon>Actinomycetota</taxon>
        <taxon>Actinomycetes</taxon>
        <taxon>Mycobacteriales</taxon>
        <taxon>Nocardiaceae</taxon>
        <taxon>Rhodococcus</taxon>
    </lineage>
</organism>
<dbReference type="EC" id="2.-.-.-" evidence="2"/>
<feature type="domain" description="N-acetyltransferase" evidence="1">
    <location>
        <begin position="105"/>
        <end position="238"/>
    </location>
</feature>
<dbReference type="Gene3D" id="3.40.630.30">
    <property type="match status" value="1"/>
</dbReference>
<dbReference type="SUPFAM" id="SSF55729">
    <property type="entry name" value="Acyl-CoA N-acyltransferases (Nat)"/>
    <property type="match status" value="1"/>
</dbReference>
<sequence>MDSHHHDIIRLAWSRRLGLEDSALRPSHRHIEIDNNATSVTFVRLGDASALIGPENLVSASTNSWASAYTDDELSERGVLGTLGTGRSHGPVVLYFAGDIGTSIDRHDPLISHELSHVLALEATCAPDDVIAADLTRKRSWFTVLSDDEPADTAQPLATAAYLEWEGVLADVGVLTAPDARRQGNGQVVARLATNDAFDEGMIPQWRTNAENGTSRRLAARLGYEQWGVFVSVELSGT</sequence>
<dbReference type="EMBL" id="CP147846">
    <property type="protein sequence ID" value="WXG66715.1"/>
    <property type="molecule type" value="Genomic_DNA"/>
</dbReference>
<accession>A0ABZ2PCZ2</accession>
<dbReference type="RefSeq" id="WP_338886158.1">
    <property type="nucleotide sequence ID" value="NZ_CP147846.1"/>
</dbReference>
<proteinExistence type="predicted"/>
<evidence type="ECO:0000259" key="1">
    <source>
        <dbReference type="PROSITE" id="PS51186"/>
    </source>
</evidence>
<reference evidence="2 3" key="1">
    <citation type="submission" date="2024-03" db="EMBL/GenBank/DDBJ databases">
        <title>Natural products discovery in diverse microorganisms through a two-stage MS feature dereplication strategy.</title>
        <authorList>
            <person name="Zhang R."/>
        </authorList>
    </citation>
    <scope>NUCLEOTIDE SEQUENCE [LARGE SCALE GENOMIC DNA]</scope>
    <source>
        <strain evidence="2 3">18930</strain>
    </source>
</reference>
<evidence type="ECO:0000313" key="2">
    <source>
        <dbReference type="EMBL" id="WXG66715.1"/>
    </source>
</evidence>
<name>A0ABZ2PCZ2_9NOCA</name>
<dbReference type="InterPro" id="IPR000182">
    <property type="entry name" value="GNAT_dom"/>
</dbReference>